<evidence type="ECO:0000313" key="8">
    <source>
        <dbReference type="Proteomes" id="UP001434883"/>
    </source>
</evidence>
<evidence type="ECO:0000259" key="6">
    <source>
        <dbReference type="PROSITE" id="PS50268"/>
    </source>
</evidence>
<accession>A0ABV0R9R3</accession>
<name>A0ABV0R9R3_9TELE</name>
<dbReference type="InterPro" id="IPR020894">
    <property type="entry name" value="Cadherin_CS"/>
</dbReference>
<gene>
    <name evidence="7" type="ORF">XENOCAPTIV_019491</name>
</gene>
<dbReference type="PANTHER" id="PTHR24027:SF91">
    <property type="entry name" value="CADHERIN-7"/>
    <property type="match status" value="1"/>
</dbReference>
<feature type="domain" description="Cadherin" evidence="6">
    <location>
        <begin position="9"/>
        <end position="53"/>
    </location>
</feature>
<evidence type="ECO:0000313" key="7">
    <source>
        <dbReference type="EMBL" id="MEQ2204845.1"/>
    </source>
</evidence>
<proteinExistence type="predicted"/>
<keyword evidence="3 5" id="KW-0106">Calcium</keyword>
<evidence type="ECO:0000256" key="5">
    <source>
        <dbReference type="PROSITE-ProRule" id="PRU00043"/>
    </source>
</evidence>
<comment type="subcellular location">
    <subcellularLocation>
        <location evidence="1">Membrane</location>
    </subcellularLocation>
</comment>
<dbReference type="SUPFAM" id="SSF49313">
    <property type="entry name" value="Cadherin-like"/>
    <property type="match status" value="3"/>
</dbReference>
<dbReference type="Gene3D" id="2.60.40.60">
    <property type="entry name" value="Cadherins"/>
    <property type="match status" value="3"/>
</dbReference>
<evidence type="ECO:0000256" key="1">
    <source>
        <dbReference type="ARBA" id="ARBA00004370"/>
    </source>
</evidence>
<dbReference type="Proteomes" id="UP001434883">
    <property type="component" value="Unassembled WGS sequence"/>
</dbReference>
<evidence type="ECO:0000256" key="4">
    <source>
        <dbReference type="ARBA" id="ARBA00023136"/>
    </source>
</evidence>
<organism evidence="7 8">
    <name type="scientific">Xenoophorus captivus</name>
    <dbReference type="NCBI Taxonomy" id="1517983"/>
    <lineage>
        <taxon>Eukaryota</taxon>
        <taxon>Metazoa</taxon>
        <taxon>Chordata</taxon>
        <taxon>Craniata</taxon>
        <taxon>Vertebrata</taxon>
        <taxon>Euteleostomi</taxon>
        <taxon>Actinopterygii</taxon>
        <taxon>Neopterygii</taxon>
        <taxon>Teleostei</taxon>
        <taxon>Neoteleostei</taxon>
        <taxon>Acanthomorphata</taxon>
        <taxon>Ovalentaria</taxon>
        <taxon>Atherinomorphae</taxon>
        <taxon>Cyprinodontiformes</taxon>
        <taxon>Goodeidae</taxon>
        <taxon>Xenoophorus</taxon>
    </lineage>
</organism>
<feature type="domain" description="Cadherin" evidence="6">
    <location>
        <begin position="56"/>
        <end position="175"/>
    </location>
</feature>
<keyword evidence="2" id="KW-0677">Repeat</keyword>
<feature type="domain" description="Cadherin" evidence="6">
    <location>
        <begin position="176"/>
        <end position="280"/>
    </location>
</feature>
<sequence>VVRTALPDMDREMRDQYQLVVQAKDMMGQIGGLSGTTMVTVTLTDVNDNPPRFPHKSVQVSSIVARIKAVDLDLGPNAEVVYRILDGDGLGTFRILTDPNTQEGLITLLKVLVCLKQILFSGDWVNLNFENKSSYTLKIEASNQNVDTPFLLVGPFSDTTMVRLLVEDEDEPPIFSPSVSQMVVSEGAPVGTNIGCVSAHDPDGSNSPIRYSVDRKSDNEHFFDIDSNSGAIRTSRYLDREIRVLHNITVIGTETLDPSQVGSAFVLISVADVNDNAPSFAGDYWTSVCENVLPGQVKITWILTLALVFEVPSLWAWEADLELLDLVEEIPQTFYQFLNVEQVSPFPWQPEVRFCQGFCCQLLDNPWKSSRFKSPQNTTCRTEHAERTSQCRTYRPNTNKTSLRFLL</sequence>
<keyword evidence="8" id="KW-1185">Reference proteome</keyword>
<keyword evidence="4" id="KW-0472">Membrane</keyword>
<dbReference type="InterPro" id="IPR002126">
    <property type="entry name" value="Cadherin-like_dom"/>
</dbReference>
<reference evidence="7 8" key="1">
    <citation type="submission" date="2021-06" db="EMBL/GenBank/DDBJ databases">
        <authorList>
            <person name="Palmer J.M."/>
        </authorList>
    </citation>
    <scope>NUCLEOTIDE SEQUENCE [LARGE SCALE GENOMIC DNA]</scope>
    <source>
        <strain evidence="7 8">XC_2019</strain>
        <tissue evidence="7">Muscle</tissue>
    </source>
</reference>
<dbReference type="PROSITE" id="PS00232">
    <property type="entry name" value="CADHERIN_1"/>
    <property type="match status" value="2"/>
</dbReference>
<dbReference type="PROSITE" id="PS50268">
    <property type="entry name" value="CADHERIN_2"/>
    <property type="match status" value="3"/>
</dbReference>
<comment type="caution">
    <text evidence="7">The sequence shown here is derived from an EMBL/GenBank/DDBJ whole genome shotgun (WGS) entry which is preliminary data.</text>
</comment>
<dbReference type="InterPro" id="IPR015919">
    <property type="entry name" value="Cadherin-like_sf"/>
</dbReference>
<dbReference type="SMART" id="SM00112">
    <property type="entry name" value="CA"/>
    <property type="match status" value="3"/>
</dbReference>
<dbReference type="Pfam" id="PF00028">
    <property type="entry name" value="Cadherin"/>
    <property type="match status" value="2"/>
</dbReference>
<evidence type="ECO:0000256" key="3">
    <source>
        <dbReference type="ARBA" id="ARBA00022837"/>
    </source>
</evidence>
<dbReference type="PRINTS" id="PR00205">
    <property type="entry name" value="CADHERIN"/>
</dbReference>
<dbReference type="EMBL" id="JAHRIN010037744">
    <property type="protein sequence ID" value="MEQ2204845.1"/>
    <property type="molecule type" value="Genomic_DNA"/>
</dbReference>
<dbReference type="PANTHER" id="PTHR24027">
    <property type="entry name" value="CADHERIN-23"/>
    <property type="match status" value="1"/>
</dbReference>
<dbReference type="InterPro" id="IPR039808">
    <property type="entry name" value="Cadherin"/>
</dbReference>
<dbReference type="CDD" id="cd11304">
    <property type="entry name" value="Cadherin_repeat"/>
    <property type="match status" value="3"/>
</dbReference>
<feature type="non-terminal residue" evidence="7">
    <location>
        <position position="1"/>
    </location>
</feature>
<evidence type="ECO:0000256" key="2">
    <source>
        <dbReference type="ARBA" id="ARBA00022737"/>
    </source>
</evidence>
<protein>
    <recommendedName>
        <fullName evidence="6">Cadherin domain-containing protein</fullName>
    </recommendedName>
</protein>